<gene>
    <name evidence="2" type="ORF">HNR67_003678</name>
</gene>
<dbReference type="Gene3D" id="1.20.120.450">
    <property type="entry name" value="dinb family like domain"/>
    <property type="match status" value="1"/>
</dbReference>
<reference evidence="2 3" key="1">
    <citation type="submission" date="2020-08" db="EMBL/GenBank/DDBJ databases">
        <title>Sequencing the genomes of 1000 actinobacteria strains.</title>
        <authorList>
            <person name="Klenk H.-P."/>
        </authorList>
    </citation>
    <scope>NUCLEOTIDE SEQUENCE [LARGE SCALE GENOMIC DNA]</scope>
    <source>
        <strain evidence="2 3">DSM 44230</strain>
    </source>
</reference>
<dbReference type="InterPro" id="IPR007061">
    <property type="entry name" value="MST-like"/>
</dbReference>
<feature type="region of interest" description="Disordered" evidence="1">
    <location>
        <begin position="1"/>
        <end position="21"/>
    </location>
</feature>
<evidence type="ECO:0008006" key="4">
    <source>
        <dbReference type="Google" id="ProtNLM"/>
    </source>
</evidence>
<organism evidence="2 3">
    <name type="scientific">Crossiella cryophila</name>
    <dbReference type="NCBI Taxonomy" id="43355"/>
    <lineage>
        <taxon>Bacteria</taxon>
        <taxon>Bacillati</taxon>
        <taxon>Actinomycetota</taxon>
        <taxon>Actinomycetes</taxon>
        <taxon>Pseudonocardiales</taxon>
        <taxon>Pseudonocardiaceae</taxon>
        <taxon>Crossiella</taxon>
    </lineage>
</organism>
<evidence type="ECO:0000313" key="3">
    <source>
        <dbReference type="Proteomes" id="UP000533598"/>
    </source>
</evidence>
<evidence type="ECO:0000256" key="1">
    <source>
        <dbReference type="SAM" id="MobiDB-lite"/>
    </source>
</evidence>
<comment type="caution">
    <text evidence="2">The sequence shown here is derived from an EMBL/GenBank/DDBJ whole genome shotgun (WGS) entry which is preliminary data.</text>
</comment>
<dbReference type="AlphaFoldDB" id="A0A7W7CAH6"/>
<dbReference type="InterPro" id="IPR034660">
    <property type="entry name" value="DinB/YfiT-like"/>
</dbReference>
<evidence type="ECO:0000313" key="2">
    <source>
        <dbReference type="EMBL" id="MBB4677560.1"/>
    </source>
</evidence>
<accession>A0A7W7CAH6</accession>
<dbReference type="Proteomes" id="UP000533598">
    <property type="component" value="Unassembled WGS sequence"/>
</dbReference>
<name>A0A7W7CAH6_9PSEU</name>
<sequence>MALTQPAHLAEKWPADTRQPLPLDGSEREILTSYLDWHRTTFELKCRGVRPEALSHAQIPPSSLTLHGILRHLSGAERWWFQMQFAQRDVPHLYYSDEDPSQDFDSLDGDVDEAFAVWRAEVAKSQEILAAHALEDTGVHLATGRPLALRRVLVHMIAEYARHCGHADLLRERTDGVTGH</sequence>
<dbReference type="EMBL" id="JACHMH010000001">
    <property type="protein sequence ID" value="MBB4677560.1"/>
    <property type="molecule type" value="Genomic_DNA"/>
</dbReference>
<protein>
    <recommendedName>
        <fullName evidence="4">DinB family protein</fullName>
    </recommendedName>
</protein>
<dbReference type="RefSeq" id="WP_185003492.1">
    <property type="nucleotide sequence ID" value="NZ_BAAAUI010000047.1"/>
</dbReference>
<proteinExistence type="predicted"/>
<keyword evidence="3" id="KW-1185">Reference proteome</keyword>
<dbReference type="Pfam" id="PF04978">
    <property type="entry name" value="MST"/>
    <property type="match status" value="1"/>
</dbReference>
<dbReference type="SUPFAM" id="SSF109854">
    <property type="entry name" value="DinB/YfiT-like putative metalloenzymes"/>
    <property type="match status" value="1"/>
</dbReference>